<accession>A0A098S836</accession>
<dbReference type="AlphaFoldDB" id="A0A098S836"/>
<dbReference type="PANTHER" id="PTHR12639:SF7">
    <property type="entry name" value="HTTM DOMAIN-CONTAINING PROTEIN"/>
    <property type="match status" value="1"/>
</dbReference>
<feature type="transmembrane region" description="Helical" evidence="7">
    <location>
        <begin position="14"/>
        <end position="33"/>
    </location>
</feature>
<dbReference type="InterPro" id="IPR011020">
    <property type="entry name" value="HTTM-like"/>
</dbReference>
<feature type="transmembrane region" description="Helical" evidence="7">
    <location>
        <begin position="289"/>
        <end position="312"/>
    </location>
</feature>
<feature type="transmembrane region" description="Helical" evidence="7">
    <location>
        <begin position="110"/>
        <end position="127"/>
    </location>
</feature>
<evidence type="ECO:0000256" key="5">
    <source>
        <dbReference type="ARBA" id="ARBA00023157"/>
    </source>
</evidence>
<dbReference type="GO" id="GO:0008488">
    <property type="term" value="F:gamma-glutamyl carboxylase activity"/>
    <property type="evidence" value="ECO:0007669"/>
    <property type="project" value="InterPro"/>
</dbReference>
<dbReference type="Pfam" id="PF22777">
    <property type="entry name" value="VKGC_lumenal_dom"/>
    <property type="match status" value="1"/>
</dbReference>
<organism evidence="9 10">
    <name type="scientific">Phaeodactylibacter xiamenensis</name>
    <dbReference type="NCBI Taxonomy" id="1524460"/>
    <lineage>
        <taxon>Bacteria</taxon>
        <taxon>Pseudomonadati</taxon>
        <taxon>Bacteroidota</taxon>
        <taxon>Saprospiria</taxon>
        <taxon>Saprospirales</taxon>
        <taxon>Haliscomenobacteraceae</taxon>
        <taxon>Phaeodactylibacter</taxon>
    </lineage>
</organism>
<evidence type="ECO:0000256" key="1">
    <source>
        <dbReference type="ARBA" id="ARBA00004127"/>
    </source>
</evidence>
<dbReference type="PANTHER" id="PTHR12639">
    <property type="entry name" value="VITAMIN K-DEPENDENT GAMMA-CARBOXYLASE"/>
    <property type="match status" value="1"/>
</dbReference>
<keyword evidence="2 7" id="KW-0812">Transmembrane</keyword>
<keyword evidence="6" id="KW-0456">Lyase</keyword>
<evidence type="ECO:0000313" key="10">
    <source>
        <dbReference type="Proteomes" id="UP000029736"/>
    </source>
</evidence>
<feature type="transmembrane region" description="Helical" evidence="7">
    <location>
        <begin position="69"/>
        <end position="90"/>
    </location>
</feature>
<comment type="caution">
    <text evidence="9">The sequence shown here is derived from an EMBL/GenBank/DDBJ whole genome shotgun (WGS) entry which is preliminary data.</text>
</comment>
<sequence>MKQYRDWLSAPRRIAPLVTFRILFGGLMATGAFRFMASGWIERLYGEPDFFFKFYGFEWVEPLSVAGMYWVYGIVGLSALGIMLGLFYRWSALVFWLSFTYTELIDVTNYLNHYYLVVLLGLLLIFLPAHRRFSLDVWRKPALRVETVPAWCIYLIMLQISMVYFYAGFAKLNADWLFRAMPLAVWLPTKADWPLVGALFTQPWAAYAFSWAGAFYDLTIPFFLLRRRTRPWAYTAVIAFHVLTKLLFNIGLFPFIMIFNTLIFFPAAVHERWLDKLGYGSGATGKKMIFPKAQMSLLRTGLLVYFAIQFLLPLRYLSYPGNVLWTEEGYRFAWRVMLVEKVGQATFTVRDPHTGRQSEVDNSDYLTAYQEKQMAIQPDLILQYAHHLAEVYRRDYGITNPEVTVDCFVALNGRASQRLIDPNVNLAAQTDHLMPKPWILPFRQNEIITQR</sequence>
<feature type="transmembrane region" description="Helical" evidence="7">
    <location>
        <begin position="148"/>
        <end position="167"/>
    </location>
</feature>
<dbReference type="GO" id="GO:0019842">
    <property type="term" value="F:vitamin binding"/>
    <property type="evidence" value="ECO:0007669"/>
    <property type="project" value="TreeGrafter"/>
</dbReference>
<keyword evidence="3 7" id="KW-1133">Transmembrane helix</keyword>
<dbReference type="STRING" id="1524460.IX84_16545"/>
<reference evidence="9 10" key="1">
    <citation type="journal article" date="2014" name="Int. J. Syst. Evol. Microbiol.">
        <title>Phaeodactylibacter xiamenensis gen. nov., sp. nov., a member of the family Saprospiraceae isolated from the marine alga Phaeodactylum tricornutum.</title>
        <authorList>
            <person name="Chen Z.Jr."/>
            <person name="Lei X."/>
            <person name="Lai Q."/>
            <person name="Li Y."/>
            <person name="Zhang B."/>
            <person name="Zhang J."/>
            <person name="Zhang H."/>
            <person name="Yang L."/>
            <person name="Zheng W."/>
            <person name="Tian Y."/>
            <person name="Yu Z."/>
            <person name="Xu H.Jr."/>
            <person name="Zheng T."/>
        </authorList>
    </citation>
    <scope>NUCLEOTIDE SEQUENCE [LARGE SCALE GENOMIC DNA]</scope>
    <source>
        <strain evidence="9 10">KD52</strain>
    </source>
</reference>
<evidence type="ECO:0000256" key="4">
    <source>
        <dbReference type="ARBA" id="ARBA00023136"/>
    </source>
</evidence>
<evidence type="ECO:0000256" key="6">
    <source>
        <dbReference type="ARBA" id="ARBA00023239"/>
    </source>
</evidence>
<keyword evidence="4 7" id="KW-0472">Membrane</keyword>
<dbReference type="SMART" id="SM00752">
    <property type="entry name" value="HTTM"/>
    <property type="match status" value="1"/>
</dbReference>
<dbReference type="Pfam" id="PF05090">
    <property type="entry name" value="HTTM"/>
    <property type="match status" value="1"/>
</dbReference>
<evidence type="ECO:0000256" key="7">
    <source>
        <dbReference type="SAM" id="Phobius"/>
    </source>
</evidence>
<dbReference type="InterPro" id="IPR007782">
    <property type="entry name" value="VKG_COase"/>
</dbReference>
<evidence type="ECO:0000256" key="2">
    <source>
        <dbReference type="ARBA" id="ARBA00022692"/>
    </source>
</evidence>
<keyword evidence="10" id="KW-1185">Reference proteome</keyword>
<dbReference type="InterPro" id="IPR053935">
    <property type="entry name" value="VKGC_lumenal_dom"/>
</dbReference>
<feature type="domain" description="HTTM-like" evidence="8">
    <location>
        <begin position="9"/>
        <end position="269"/>
    </location>
</feature>
<dbReference type="InterPro" id="IPR053934">
    <property type="entry name" value="HTTM_dom"/>
</dbReference>
<protein>
    <submittedName>
        <fullName evidence="9">Deoxyribonuclease HsdR</fullName>
    </submittedName>
</protein>
<dbReference type="Proteomes" id="UP000029736">
    <property type="component" value="Unassembled WGS sequence"/>
</dbReference>
<evidence type="ECO:0000313" key="9">
    <source>
        <dbReference type="EMBL" id="KGE87252.1"/>
    </source>
</evidence>
<proteinExistence type="predicted"/>
<feature type="transmembrane region" description="Helical" evidence="7">
    <location>
        <begin position="246"/>
        <end position="269"/>
    </location>
</feature>
<feature type="transmembrane region" description="Helical" evidence="7">
    <location>
        <begin position="204"/>
        <end position="225"/>
    </location>
</feature>
<comment type="subcellular location">
    <subcellularLocation>
        <location evidence="1">Endomembrane system</location>
        <topology evidence="1">Multi-pass membrane protein</topology>
    </subcellularLocation>
</comment>
<dbReference type="GO" id="GO:0012505">
    <property type="term" value="C:endomembrane system"/>
    <property type="evidence" value="ECO:0007669"/>
    <property type="project" value="UniProtKB-SubCell"/>
</dbReference>
<gene>
    <name evidence="9" type="ORF">IX84_16545</name>
</gene>
<keyword evidence="5" id="KW-1015">Disulfide bond</keyword>
<evidence type="ECO:0000259" key="8">
    <source>
        <dbReference type="SMART" id="SM00752"/>
    </source>
</evidence>
<dbReference type="EMBL" id="JPOS01000038">
    <property type="protein sequence ID" value="KGE87252.1"/>
    <property type="molecule type" value="Genomic_DNA"/>
</dbReference>
<evidence type="ECO:0000256" key="3">
    <source>
        <dbReference type="ARBA" id="ARBA00022989"/>
    </source>
</evidence>
<name>A0A098S836_9BACT</name>